<proteinExistence type="inferred from homology"/>
<feature type="compositionally biased region" description="Gly residues" evidence="5">
    <location>
        <begin position="422"/>
        <end position="433"/>
    </location>
</feature>
<feature type="compositionally biased region" description="Polar residues" evidence="5">
    <location>
        <begin position="197"/>
        <end position="206"/>
    </location>
</feature>
<accession>A0A8B9MQ78</accession>
<comment type="catalytic activity">
    <reaction evidence="1">
        <text>Hydrolysis of terminal non-reducing N-acetyl-D-hexosamine residues in N-acetyl-beta-D-hexosaminides.</text>
        <dbReference type="EC" id="3.2.1.52"/>
    </reaction>
</comment>
<comment type="similarity">
    <text evidence="2">Belongs to the glycosyl hydrolase 20 family.</text>
</comment>
<dbReference type="PANTHER" id="PTHR21040">
    <property type="entry name" value="BCDNA.GH04120"/>
    <property type="match status" value="1"/>
</dbReference>
<dbReference type="InterPro" id="IPR015883">
    <property type="entry name" value="Glyco_hydro_20_cat"/>
</dbReference>
<name>A0A8B9MQ78_9AVES</name>
<dbReference type="Ensembl" id="ENSANIT00000012041.1">
    <property type="protein sequence ID" value="ENSANIP00000011640.1"/>
    <property type="gene ID" value="ENSANIG00000007881.1"/>
</dbReference>
<reference evidence="7" key="2">
    <citation type="submission" date="2025-09" db="UniProtKB">
        <authorList>
            <consortium name="Ensembl"/>
        </authorList>
    </citation>
    <scope>IDENTIFICATION</scope>
</reference>
<feature type="region of interest" description="Disordered" evidence="5">
    <location>
        <begin position="145"/>
        <end position="281"/>
    </location>
</feature>
<dbReference type="AlphaFoldDB" id="A0A8B9MQ78"/>
<reference evidence="7" key="1">
    <citation type="submission" date="2025-08" db="UniProtKB">
        <authorList>
            <consortium name="Ensembl"/>
        </authorList>
    </citation>
    <scope>IDENTIFICATION</scope>
</reference>
<feature type="compositionally biased region" description="Pro residues" evidence="5">
    <location>
        <begin position="268"/>
        <end position="278"/>
    </location>
</feature>
<feature type="region of interest" description="Disordered" evidence="5">
    <location>
        <begin position="399"/>
        <end position="470"/>
    </location>
</feature>
<dbReference type="SUPFAM" id="SSF51445">
    <property type="entry name" value="(Trans)glycosidases"/>
    <property type="match status" value="1"/>
</dbReference>
<evidence type="ECO:0000256" key="1">
    <source>
        <dbReference type="ARBA" id="ARBA00001231"/>
    </source>
</evidence>
<protein>
    <recommendedName>
        <fullName evidence="3">beta-N-acetylhexosaminidase</fullName>
        <ecNumber evidence="3">3.2.1.52</ecNumber>
    </recommendedName>
</protein>
<dbReference type="InterPro" id="IPR017853">
    <property type="entry name" value="GH"/>
</dbReference>
<feature type="compositionally biased region" description="Low complexity" evidence="5">
    <location>
        <begin position="248"/>
        <end position="258"/>
    </location>
</feature>
<dbReference type="Proteomes" id="UP000694541">
    <property type="component" value="Unplaced"/>
</dbReference>
<dbReference type="GO" id="GO:0005975">
    <property type="term" value="P:carbohydrate metabolic process"/>
    <property type="evidence" value="ECO:0007669"/>
    <property type="project" value="InterPro"/>
</dbReference>
<dbReference type="InterPro" id="IPR038901">
    <property type="entry name" value="HEXDC-like"/>
</dbReference>
<evidence type="ECO:0000256" key="3">
    <source>
        <dbReference type="ARBA" id="ARBA00012663"/>
    </source>
</evidence>
<dbReference type="Gene3D" id="3.20.20.80">
    <property type="entry name" value="Glycosidases"/>
    <property type="match status" value="1"/>
</dbReference>
<feature type="compositionally biased region" description="Basic residues" evidence="5">
    <location>
        <begin position="216"/>
        <end position="226"/>
    </location>
</feature>
<feature type="domain" description="Glycoside hydrolase family 20 catalytic" evidence="6">
    <location>
        <begin position="487"/>
        <end position="611"/>
    </location>
</feature>
<evidence type="ECO:0000313" key="8">
    <source>
        <dbReference type="Proteomes" id="UP000694541"/>
    </source>
</evidence>
<evidence type="ECO:0000259" key="6">
    <source>
        <dbReference type="Pfam" id="PF00728"/>
    </source>
</evidence>
<keyword evidence="8" id="KW-1185">Reference proteome</keyword>
<dbReference type="EC" id="3.2.1.52" evidence="3"/>
<evidence type="ECO:0000256" key="2">
    <source>
        <dbReference type="ARBA" id="ARBA00006285"/>
    </source>
</evidence>
<feature type="compositionally biased region" description="Pro residues" evidence="5">
    <location>
        <begin position="441"/>
        <end position="455"/>
    </location>
</feature>
<sequence length="872" mass="94171">MSKPLWSNDFQADPRGTNSCGFKQYTQRPGVCWKRRSFAVPIWFNRLGQQSVCCGPLRTASSHFAQSHPNTFKSFVAVIVLRAGDLNELVLQVLAVTSQHLRDPVLGPQVAPAQEATGGSGGEEDRRLQPPPPWLLLASALLGATEGAQRQSHARQRRAPEPVRSGLKPLPDAGDTRSRAGTPTDPSFGVRAHIFTSARSAHSSLTPGGYGPPSHRSSRRNRRPCRRPLPSAAGPGHRGRRRRELPAAKRSPAPRAPAGYLLCRRPPRPVPPAVPPLSGPRGAAARRCGAIAPARRRATRSARLCRLPGESNRPPSLNASDERAGRIPCGAESGGGGLAEAQRRRWRQPDSARTPEPGQRDAAKRFMPAYRGGSPNQSMLPGAQSGAIEAGAAACCGHGGGRSAAAPGAPGPEGRPAPRLLPGGGKGAAGGLGPARSGPVPSAPGPTRPLSPPAPSGAAAAPRPGRHRAAAGVRGHLPLRGAAGAAAGPARLQFVLKHKEFAHLREVEVFPNALNPHKEESRALIKAMIDQVMAQHEDLKWFHIGCDEVYYLGEGEESKQWLQQQGNTPEKLCLAHIKAVASCVVSSYPTVTPIVWDDMLRGISEETLAESGVPQLVQPMIWDYAADLDVEGKVHLIEKYRRCGFSKVWFASAFKGATGVNQSLTLIGHHLKNHLQWLEVASSSPADVLEGIALTGWQRYDHFSVLCELLPVAIPSLAVCLQALKNGGYSEKIKENVEKLLGMSNLETDTFMSASLGTFPGSNILTLVTQVSFYLKSSVDELLERNRYVTGWFSPYHRKRKIIHPIIMHHFQPDAVSLLSKWNAVVQDLQAAMEQVFHKCTVEEWLEENVHPSLQKLQQVVDDLDKAIKAQQ</sequence>
<feature type="region of interest" description="Disordered" evidence="5">
    <location>
        <begin position="106"/>
        <end position="130"/>
    </location>
</feature>
<dbReference type="PANTHER" id="PTHR21040:SF6">
    <property type="entry name" value="HEXOSAMINIDASE D"/>
    <property type="match status" value="1"/>
</dbReference>
<dbReference type="Pfam" id="PF00728">
    <property type="entry name" value="Glyco_hydro_20"/>
    <property type="match status" value="1"/>
</dbReference>
<dbReference type="GO" id="GO:0004563">
    <property type="term" value="F:beta-N-acetylhexosaminidase activity"/>
    <property type="evidence" value="ECO:0007669"/>
    <property type="project" value="UniProtKB-EC"/>
</dbReference>
<keyword evidence="4" id="KW-0378">Hydrolase</keyword>
<feature type="compositionally biased region" description="Basic and acidic residues" evidence="5">
    <location>
        <begin position="341"/>
        <end position="350"/>
    </location>
</feature>
<evidence type="ECO:0000256" key="4">
    <source>
        <dbReference type="ARBA" id="ARBA00022801"/>
    </source>
</evidence>
<feature type="region of interest" description="Disordered" evidence="5">
    <location>
        <begin position="293"/>
        <end position="362"/>
    </location>
</feature>
<organism evidence="7 8">
    <name type="scientific">Accipiter nisus</name>
    <name type="common">Eurasian sparrowhawk</name>
    <dbReference type="NCBI Taxonomy" id="211598"/>
    <lineage>
        <taxon>Eukaryota</taxon>
        <taxon>Metazoa</taxon>
        <taxon>Chordata</taxon>
        <taxon>Craniata</taxon>
        <taxon>Vertebrata</taxon>
        <taxon>Euteleostomi</taxon>
        <taxon>Archelosauria</taxon>
        <taxon>Archosauria</taxon>
        <taxon>Dinosauria</taxon>
        <taxon>Saurischia</taxon>
        <taxon>Theropoda</taxon>
        <taxon>Coelurosauria</taxon>
        <taxon>Aves</taxon>
        <taxon>Neognathae</taxon>
        <taxon>Neoaves</taxon>
        <taxon>Telluraves</taxon>
        <taxon>Accipitrimorphae</taxon>
        <taxon>Accipitriformes</taxon>
        <taxon>Accipitridae</taxon>
        <taxon>Accipitrinae</taxon>
        <taxon>Accipiter</taxon>
    </lineage>
</organism>
<evidence type="ECO:0000313" key="7">
    <source>
        <dbReference type="Ensembl" id="ENSANIP00000011640.1"/>
    </source>
</evidence>
<evidence type="ECO:0000256" key="5">
    <source>
        <dbReference type="SAM" id="MobiDB-lite"/>
    </source>
</evidence>